<feature type="compositionally biased region" description="Acidic residues" evidence="1">
    <location>
        <begin position="381"/>
        <end position="393"/>
    </location>
</feature>
<organism evidence="2 3">
    <name type="scientific">Prorocentrum cordatum</name>
    <dbReference type="NCBI Taxonomy" id="2364126"/>
    <lineage>
        <taxon>Eukaryota</taxon>
        <taxon>Sar</taxon>
        <taxon>Alveolata</taxon>
        <taxon>Dinophyceae</taxon>
        <taxon>Prorocentrales</taxon>
        <taxon>Prorocentraceae</taxon>
        <taxon>Prorocentrum</taxon>
    </lineage>
</organism>
<name>A0ABN9XCF6_9DINO</name>
<dbReference type="Proteomes" id="UP001189429">
    <property type="component" value="Unassembled WGS sequence"/>
</dbReference>
<proteinExistence type="predicted"/>
<evidence type="ECO:0000313" key="3">
    <source>
        <dbReference type="Proteomes" id="UP001189429"/>
    </source>
</evidence>
<feature type="compositionally biased region" description="Low complexity" evidence="1">
    <location>
        <begin position="394"/>
        <end position="412"/>
    </location>
</feature>
<feature type="region of interest" description="Disordered" evidence="1">
    <location>
        <begin position="379"/>
        <end position="419"/>
    </location>
</feature>
<feature type="region of interest" description="Disordered" evidence="1">
    <location>
        <begin position="255"/>
        <end position="354"/>
    </location>
</feature>
<comment type="caution">
    <text evidence="2">The sequence shown here is derived from an EMBL/GenBank/DDBJ whole genome shotgun (WGS) entry which is preliminary data.</text>
</comment>
<reference evidence="2" key="1">
    <citation type="submission" date="2023-10" db="EMBL/GenBank/DDBJ databases">
        <authorList>
            <person name="Chen Y."/>
            <person name="Shah S."/>
            <person name="Dougan E. K."/>
            <person name="Thang M."/>
            <person name="Chan C."/>
        </authorList>
    </citation>
    <scope>NUCLEOTIDE SEQUENCE [LARGE SCALE GENOMIC DNA]</scope>
</reference>
<protein>
    <submittedName>
        <fullName evidence="2">Uncharacterized protein</fullName>
    </submittedName>
</protein>
<dbReference type="InterPro" id="IPR016024">
    <property type="entry name" value="ARM-type_fold"/>
</dbReference>
<dbReference type="EMBL" id="CAUYUJ010020302">
    <property type="protein sequence ID" value="CAK0897242.1"/>
    <property type="molecule type" value="Genomic_DNA"/>
</dbReference>
<accession>A0ABN9XCF6</accession>
<feature type="region of interest" description="Disordered" evidence="1">
    <location>
        <begin position="1"/>
        <end position="33"/>
    </location>
</feature>
<gene>
    <name evidence="2" type="ORF">PCOR1329_LOCUS75487</name>
</gene>
<keyword evidence="3" id="KW-1185">Reference proteome</keyword>
<sequence>MSGRGGGKKDKGLAGMGPPPPKRARGEAAASKAGANPTIRVCLVCRKSDQDVDWPKTPGAPPDACLVCFTVYGPAQLFVKWNDWAASYHAGGAHKDSVDDARRLHPNMQAASQALAPVEVSDGTGTIVEIFREGMWMPAANISRETQKSTPRQLKIGDPLKLTFLDGQELKGYIFNDKPGAAGDIRIRVGVQARVDSRKVTLPLAGQVVQGLGGLAVKHARDHDATGAHAKGFLSFLETGATPWADILARGERAHKGRLARRSGRIPGGPGDEDEDYEYVASDDGAEVDPFASPAPSRVASGSGGSPMDTGGSGSAAAAAGAAVAGTGSAPPSRPPSSPAPSSPRVPVTKPPQRTVKIHIAVDGLKKAVFEVAMDWSTRADDDDGVSDNDDDGASSVRSSGSGSAAVSAARANRTSRGGKNPTYWIEKLKVLHALLGTTDKRDVHHASECAAKFKLKFPNDDTAPKLQKHLIRIGVLLKISPAEVPSTAWPDIRKAYLEMCVIEHPPLGVGLLALVGKRATELATASTSGMSIRETDIKDLAACVTPWRTEGAATADEPAMFDALRPQIHPIAPILTGAVQAHTMAKFLVQKFVCLIISSTNNENISSHMSAVRTLTTLLDLPDDVDVHHEVMSLCDSLYLSFRAFEAVLCVGITTDTRFDYLCDVEALYKASEKTTGKSVLQDIGCAVNRNEFLGSRLSRMIQNIDIIRDKCPAVQRLVVRLTALDDTAEIEELTSTMTEALNYFKQYAMLFPQESCEKLEELIHSTGTTLFDKLKQAPTTDEDKSAKLLTDAQRLFQSCWTAFPTFEQYDMFIQGCAEILSSSVNKNFTATVCNLLEELLSASESARDADPLEKLVQVLDERSGLLSADEFEKGEAALLKIAKSIFRTMANLLDDPDGGPQCLFTDILAVCRALYQVLSGCMHACREENKKCVRTLHTTTKYIVDVLERVRPAEADKKEVDVQHIIAMEMGLVAIISELVTKNAPLIENLFRVSQARAEGSDNIWSRDLPDTNKDWDAFCESCQGSLLKLDADGLSKLISNCEVEKEKYAEIKNIFGGDDAEWLDMNGALVQARVADAAHRLMRIYLDKSMDKPSMRSATLAEVQSHAKNGITKDVLPALLVRRMQAAMKLQTFP</sequence>
<feature type="compositionally biased region" description="Basic residues" evidence="1">
    <location>
        <begin position="255"/>
        <end position="264"/>
    </location>
</feature>
<evidence type="ECO:0000313" key="2">
    <source>
        <dbReference type="EMBL" id="CAK0897242.1"/>
    </source>
</evidence>
<feature type="compositionally biased region" description="Pro residues" evidence="1">
    <location>
        <begin position="332"/>
        <end position="344"/>
    </location>
</feature>
<dbReference type="SUPFAM" id="SSF48371">
    <property type="entry name" value="ARM repeat"/>
    <property type="match status" value="1"/>
</dbReference>
<feature type="compositionally biased region" description="Low complexity" evidence="1">
    <location>
        <begin position="315"/>
        <end position="331"/>
    </location>
</feature>
<evidence type="ECO:0000256" key="1">
    <source>
        <dbReference type="SAM" id="MobiDB-lite"/>
    </source>
</evidence>